<dbReference type="GO" id="GO:0010181">
    <property type="term" value="F:FMN binding"/>
    <property type="evidence" value="ECO:0007669"/>
    <property type="project" value="InterPro"/>
</dbReference>
<dbReference type="InterPro" id="IPR002563">
    <property type="entry name" value="Flavin_Rdtase-like_dom"/>
</dbReference>
<dbReference type="PANTHER" id="PTHR43567">
    <property type="entry name" value="FLAVOREDOXIN-RELATED-RELATED"/>
    <property type="match status" value="1"/>
</dbReference>
<dbReference type="Proteomes" id="UP000214975">
    <property type="component" value="Chromosome"/>
</dbReference>
<dbReference type="SUPFAM" id="SSF50475">
    <property type="entry name" value="FMN-binding split barrel"/>
    <property type="match status" value="1"/>
</dbReference>
<evidence type="ECO:0000313" key="4">
    <source>
        <dbReference type="Proteomes" id="UP000214975"/>
    </source>
</evidence>
<reference evidence="3 4" key="1">
    <citation type="submission" date="2016-08" db="EMBL/GenBank/DDBJ databases">
        <title>A novel genetic cassette of butanologenic Thermoanaerobacterium thermosaccharolyticum that directly convert cellulose to butanol.</title>
        <authorList>
            <person name="Li T."/>
            <person name="He J."/>
        </authorList>
    </citation>
    <scope>NUCLEOTIDE SEQUENCE [LARGE SCALE GENOMIC DNA]</scope>
    <source>
        <strain evidence="3 4">TG57</strain>
    </source>
</reference>
<dbReference type="InterPro" id="IPR052174">
    <property type="entry name" value="Flavoredoxin"/>
</dbReference>
<evidence type="ECO:0000259" key="2">
    <source>
        <dbReference type="Pfam" id="PF01613"/>
    </source>
</evidence>
<gene>
    <name evidence="3" type="ORF">Thert_00958</name>
</gene>
<proteinExistence type="inferred from homology"/>
<name>A0A223HX66_THETR</name>
<dbReference type="PANTHER" id="PTHR43567:SF5">
    <property type="entry name" value="HYPOTHETICAL CYTOSOLIC PROTEIN"/>
    <property type="match status" value="1"/>
</dbReference>
<evidence type="ECO:0000313" key="3">
    <source>
        <dbReference type="EMBL" id="AST57083.1"/>
    </source>
</evidence>
<comment type="similarity">
    <text evidence="1">Belongs to the flavoredoxin family.</text>
</comment>
<accession>A0A223HX66</accession>
<feature type="domain" description="Flavin reductase like" evidence="2">
    <location>
        <begin position="27"/>
        <end position="165"/>
    </location>
</feature>
<evidence type="ECO:0000256" key="1">
    <source>
        <dbReference type="ARBA" id="ARBA00038054"/>
    </source>
</evidence>
<dbReference type="GO" id="GO:0016646">
    <property type="term" value="F:oxidoreductase activity, acting on the CH-NH group of donors, NAD or NADP as acceptor"/>
    <property type="evidence" value="ECO:0007669"/>
    <property type="project" value="UniProtKB-ARBA"/>
</dbReference>
<dbReference type="Pfam" id="PF01613">
    <property type="entry name" value="Flavin_Reduct"/>
    <property type="match status" value="1"/>
</dbReference>
<dbReference type="EMBL" id="CP016893">
    <property type="protein sequence ID" value="AST57083.1"/>
    <property type="molecule type" value="Genomic_DNA"/>
</dbReference>
<dbReference type="InterPro" id="IPR012349">
    <property type="entry name" value="Split_barrel_FMN-bd"/>
</dbReference>
<dbReference type="Gene3D" id="2.30.110.10">
    <property type="entry name" value="Electron Transport, Fmn-binding Protein, Chain A"/>
    <property type="match status" value="1"/>
</dbReference>
<organism evidence="3 4">
    <name type="scientific">Thermoanaerobacterium thermosaccharolyticum</name>
    <name type="common">Clostridium thermosaccharolyticum</name>
    <dbReference type="NCBI Taxonomy" id="1517"/>
    <lineage>
        <taxon>Bacteria</taxon>
        <taxon>Bacillati</taxon>
        <taxon>Bacillota</taxon>
        <taxon>Clostridia</taxon>
        <taxon>Thermoanaerobacterales</taxon>
        <taxon>Thermoanaerobacteraceae</taxon>
        <taxon>Thermoanaerobacterium</taxon>
    </lineage>
</organism>
<protein>
    <submittedName>
        <fullName evidence="3">Flavin reductase</fullName>
    </submittedName>
</protein>
<sequence length="167" mass="19454">MSIKEVPYDMYIKEVNQKLTSRGIFLTTKENKLNTMVIGWGGITYFWGKPVFLVAVRKSRFTYNQIEKSGEFTISVPLNEDLNKAIAFCGTKSGRDFDKFKECNLTPIPSQKIETPIIGECSLHYECKVVYKQEMLKENLNADIDKRWYPDYHTFYFGEIVASYIKE</sequence>
<dbReference type="RefSeq" id="WP_094397024.1">
    <property type="nucleotide sequence ID" value="NZ_CP016893.1"/>
</dbReference>
<dbReference type="AlphaFoldDB" id="A0A223HX66"/>